<proteinExistence type="predicted"/>
<dbReference type="AlphaFoldDB" id="A0A3B0KC38"/>
<dbReference type="OrthoDB" id="7812632at2759"/>
<evidence type="ECO:0000313" key="3">
    <source>
        <dbReference type="Proteomes" id="UP000268350"/>
    </source>
</evidence>
<dbReference type="InterPro" id="IPR031732">
    <property type="entry name" value="DUF4729"/>
</dbReference>
<name>A0A3B0KC38_DROGU</name>
<dbReference type="Proteomes" id="UP000268350">
    <property type="component" value="Unassembled WGS sequence"/>
</dbReference>
<accession>A0A3B0KC38</accession>
<organism evidence="2 3">
    <name type="scientific">Drosophila guanche</name>
    <name type="common">Fruit fly</name>
    <dbReference type="NCBI Taxonomy" id="7266"/>
    <lineage>
        <taxon>Eukaryota</taxon>
        <taxon>Metazoa</taxon>
        <taxon>Ecdysozoa</taxon>
        <taxon>Arthropoda</taxon>
        <taxon>Hexapoda</taxon>
        <taxon>Insecta</taxon>
        <taxon>Pterygota</taxon>
        <taxon>Neoptera</taxon>
        <taxon>Endopterygota</taxon>
        <taxon>Diptera</taxon>
        <taxon>Brachycera</taxon>
        <taxon>Muscomorpha</taxon>
        <taxon>Ephydroidea</taxon>
        <taxon>Drosophilidae</taxon>
        <taxon>Drosophila</taxon>
        <taxon>Sophophora</taxon>
    </lineage>
</organism>
<dbReference type="EMBL" id="OUUW01000010">
    <property type="protein sequence ID" value="SPP85750.1"/>
    <property type="molecule type" value="Genomic_DNA"/>
</dbReference>
<dbReference type="OMA" id="HRPEDSM"/>
<protein>
    <recommendedName>
        <fullName evidence="1">DUF4729 domain-containing protein</fullName>
    </recommendedName>
</protein>
<keyword evidence="3" id="KW-1185">Reference proteome</keyword>
<feature type="domain" description="DUF4729" evidence="1">
    <location>
        <begin position="47"/>
        <end position="118"/>
    </location>
</feature>
<evidence type="ECO:0000313" key="2">
    <source>
        <dbReference type="EMBL" id="SPP85750.1"/>
    </source>
</evidence>
<evidence type="ECO:0000259" key="1">
    <source>
        <dbReference type="Pfam" id="PF15866"/>
    </source>
</evidence>
<reference evidence="3" key="1">
    <citation type="submission" date="2018-01" db="EMBL/GenBank/DDBJ databases">
        <authorList>
            <person name="Alioto T."/>
            <person name="Alioto T."/>
        </authorList>
    </citation>
    <scope>NUCLEOTIDE SEQUENCE [LARGE SCALE GENOMIC DNA]</scope>
</reference>
<gene>
    <name evidence="2" type="ORF">DGUA_6G004279</name>
</gene>
<dbReference type="Pfam" id="PF15866">
    <property type="entry name" value="DUF4729"/>
    <property type="match status" value="1"/>
</dbReference>
<sequence length="239" mass="26443">MYHISYKISSKILFNFKVMEEPDDGDGCTFEMLALLDVEQIFTTPLRCPVSYCEEALTPIEMLAHLLMSHRPGESMQEAVADWPQLFHVQMNELEAGVSHVIGALAYHGTPQAGVSTPVTPELQVVHQLPVMLVMYITPPMDNVQQVVIFYMVSPLITTNLSVAVQISLLDGDQDKHGQKSQCLLSSTANLGAHGCGQQLFIDMDFIAYSATGIQRLIDMDPEGQLHVKVILTGEPNSW</sequence>